<dbReference type="RefSeq" id="WP_099390683.1">
    <property type="nucleotide sequence ID" value="NZ_PEBM01000044.1"/>
</dbReference>
<proteinExistence type="predicted"/>
<protein>
    <submittedName>
        <fullName evidence="1">3-oxoacyl-ACP synthase</fullName>
    </submittedName>
</protein>
<organism evidence="1 2">
    <name type="scientific">Streptococcus macedonicus</name>
    <name type="common">Streptococcus gallolyticus macedonicus</name>
    <dbReference type="NCBI Taxonomy" id="59310"/>
    <lineage>
        <taxon>Bacteria</taxon>
        <taxon>Bacillati</taxon>
        <taxon>Bacillota</taxon>
        <taxon>Bacilli</taxon>
        <taxon>Lactobacillales</taxon>
        <taxon>Streptococcaceae</taxon>
        <taxon>Streptococcus</taxon>
    </lineage>
</organism>
<dbReference type="PANTHER" id="PTHR34069">
    <property type="entry name" value="3-OXOACYL-[ACYL-CARRIER-PROTEIN] SYNTHASE 3"/>
    <property type="match status" value="1"/>
</dbReference>
<dbReference type="PANTHER" id="PTHR34069:SF2">
    <property type="entry name" value="BETA-KETOACYL-[ACYL-CARRIER-PROTEIN] SYNTHASE III"/>
    <property type="match status" value="1"/>
</dbReference>
<accession>A0A2G3NSI0</accession>
<gene>
    <name evidence="1" type="ORF">CS010_07875</name>
</gene>
<reference evidence="1 2" key="1">
    <citation type="submission" date="2017-10" db="EMBL/GenBank/DDBJ databases">
        <title>Whole-genome sequence of three Streptococcus macedonicus strains isolated from Italian cheeses of the Veneto region.</title>
        <authorList>
            <person name="Treu L."/>
            <person name="De Diego-Diaz B."/>
            <person name="Papadimitriou K."/>
            <person name="Tsakalidou E."/>
            <person name="Corich V."/>
            <person name="Giacomini A."/>
        </authorList>
    </citation>
    <scope>NUCLEOTIDE SEQUENCE [LARGE SCALE GENOMIC DNA]</scope>
    <source>
        <strain evidence="1 2">27MV</strain>
    </source>
</reference>
<dbReference type="CDD" id="cd00827">
    <property type="entry name" value="init_cond_enzymes"/>
    <property type="match status" value="1"/>
</dbReference>
<sequence>MNNSKIGIKSYGISVPYLRLPVKDTVEVWQNNNLEYITQNIGVKRRTVVGSDEDTLTLAAESCQKALSNLKEDTQNIDSILLGSCSTPDIFRSNANQLMSFLMSKTNYFSCDVRSSENSGVSSIVLGYSLIKSGISKNSLVSCSDTLSKNIFPSELREAYIGSGAASVVIGSGDDVLAEIIGVGNSNSNFPEQGRMEDSRYLRIMANLNRSIAEEGQIQRSLESVNNALKDAFIDISEVNNFVFQECSNQIFLKLTQSLGIKKFGRSNIFEDLGQLGSAGPILQMLSILENSQKGDIILMCGYGHGSGSTSIVFKVNKTVSDGKIQKQLQNYKDISYSEAIKNEFKYSQPEIALGTFM</sequence>
<dbReference type="EMBL" id="PEBM01000044">
    <property type="protein sequence ID" value="PHV56476.1"/>
    <property type="molecule type" value="Genomic_DNA"/>
</dbReference>
<name>A0A2G3NSI0_STRMC</name>
<dbReference type="Proteomes" id="UP000222913">
    <property type="component" value="Unassembled WGS sequence"/>
</dbReference>
<evidence type="ECO:0000313" key="1">
    <source>
        <dbReference type="EMBL" id="PHV56476.1"/>
    </source>
</evidence>
<dbReference type="AlphaFoldDB" id="A0A2G3NSI0"/>
<evidence type="ECO:0000313" key="2">
    <source>
        <dbReference type="Proteomes" id="UP000222913"/>
    </source>
</evidence>
<dbReference type="SUPFAM" id="SSF53901">
    <property type="entry name" value="Thiolase-like"/>
    <property type="match status" value="2"/>
</dbReference>
<dbReference type="GO" id="GO:0016746">
    <property type="term" value="F:acyltransferase activity"/>
    <property type="evidence" value="ECO:0007669"/>
    <property type="project" value="UniProtKB-KW"/>
</dbReference>
<comment type="caution">
    <text evidence="1">The sequence shown here is derived from an EMBL/GenBank/DDBJ whole genome shotgun (WGS) entry which is preliminary data.</text>
</comment>
<dbReference type="InterPro" id="IPR016039">
    <property type="entry name" value="Thiolase-like"/>
</dbReference>
<dbReference type="Gene3D" id="3.40.47.10">
    <property type="match status" value="1"/>
</dbReference>
<dbReference type="GO" id="GO:0044550">
    <property type="term" value="P:secondary metabolite biosynthetic process"/>
    <property type="evidence" value="ECO:0007669"/>
    <property type="project" value="TreeGrafter"/>
</dbReference>